<dbReference type="GeneID" id="17300130"/>
<sequence length="85" mass="9573">MEGDEAFSDRLEAPYSLDLIKDLDNEHALDRSKSLDSPLYPLYWVEAGLERLARIEKESAGMQSEVRIMRGGGRGVADGLFVCRR</sequence>
<dbReference type="HOGENOM" id="CLU_2517358_0_0_1"/>
<dbReference type="Proteomes" id="UP000011087">
    <property type="component" value="Unassembled WGS sequence"/>
</dbReference>
<dbReference type="PaxDb" id="55529-EKX43459"/>
<evidence type="ECO:0000313" key="2">
    <source>
        <dbReference type="EMBL" id="EKX43460.1"/>
    </source>
</evidence>
<keyword evidence="4" id="KW-1185">Reference proteome</keyword>
<dbReference type="EMBL" id="JH993010">
    <property type="protein sequence ID" value="EKX43459.1"/>
    <property type="molecule type" value="Genomic_DNA"/>
</dbReference>
<reference evidence="2 4" key="1">
    <citation type="journal article" date="2012" name="Nature">
        <title>Algal genomes reveal evolutionary mosaicism and the fate of nucleomorphs.</title>
        <authorList>
            <consortium name="DOE Joint Genome Institute"/>
            <person name="Curtis B.A."/>
            <person name="Tanifuji G."/>
            <person name="Burki F."/>
            <person name="Gruber A."/>
            <person name="Irimia M."/>
            <person name="Maruyama S."/>
            <person name="Arias M.C."/>
            <person name="Ball S.G."/>
            <person name="Gile G.H."/>
            <person name="Hirakawa Y."/>
            <person name="Hopkins J.F."/>
            <person name="Kuo A."/>
            <person name="Rensing S.A."/>
            <person name="Schmutz J."/>
            <person name="Symeonidi A."/>
            <person name="Elias M."/>
            <person name="Eveleigh R.J."/>
            <person name="Herman E.K."/>
            <person name="Klute M.J."/>
            <person name="Nakayama T."/>
            <person name="Obornik M."/>
            <person name="Reyes-Prieto A."/>
            <person name="Armbrust E.V."/>
            <person name="Aves S.J."/>
            <person name="Beiko R.G."/>
            <person name="Coutinho P."/>
            <person name="Dacks J.B."/>
            <person name="Durnford D.G."/>
            <person name="Fast N.M."/>
            <person name="Green B.R."/>
            <person name="Grisdale C.J."/>
            <person name="Hempel F."/>
            <person name="Henrissat B."/>
            <person name="Hoppner M.P."/>
            <person name="Ishida K."/>
            <person name="Kim E."/>
            <person name="Koreny L."/>
            <person name="Kroth P.G."/>
            <person name="Liu Y."/>
            <person name="Malik S.B."/>
            <person name="Maier U.G."/>
            <person name="McRose D."/>
            <person name="Mock T."/>
            <person name="Neilson J.A."/>
            <person name="Onodera N.T."/>
            <person name="Poole A.M."/>
            <person name="Pritham E.J."/>
            <person name="Richards T.A."/>
            <person name="Rocap G."/>
            <person name="Roy S.W."/>
            <person name="Sarai C."/>
            <person name="Schaack S."/>
            <person name="Shirato S."/>
            <person name="Slamovits C.H."/>
            <person name="Spencer D.F."/>
            <person name="Suzuki S."/>
            <person name="Worden A.Z."/>
            <person name="Zauner S."/>
            <person name="Barry K."/>
            <person name="Bell C."/>
            <person name="Bharti A.K."/>
            <person name="Crow J.A."/>
            <person name="Grimwood J."/>
            <person name="Kramer R."/>
            <person name="Lindquist E."/>
            <person name="Lucas S."/>
            <person name="Salamov A."/>
            <person name="McFadden G.I."/>
            <person name="Lane C.E."/>
            <person name="Keeling P.J."/>
            <person name="Gray M.W."/>
            <person name="Grigoriev I.V."/>
            <person name="Archibald J.M."/>
        </authorList>
    </citation>
    <scope>NUCLEOTIDE SEQUENCE</scope>
    <source>
        <strain evidence="2 4">CCMP2712</strain>
    </source>
</reference>
<dbReference type="GeneID" id="17300129"/>
<gene>
    <name evidence="1" type="ORF">GUITHDRAFT_153267</name>
    <name evidence="2" type="ORF">GUITHDRAFT_153268</name>
</gene>
<dbReference type="EnsemblProtists" id="EKX43460">
    <property type="protein sequence ID" value="EKX43460"/>
    <property type="gene ID" value="GUITHDRAFT_153268"/>
</dbReference>
<dbReference type="EnsemblProtists" id="EKX43459">
    <property type="protein sequence ID" value="EKX43459"/>
    <property type="gene ID" value="GUITHDRAFT_153267"/>
</dbReference>
<dbReference type="RefSeq" id="XP_005830440.1">
    <property type="nucleotide sequence ID" value="XM_005830383.1"/>
</dbReference>
<dbReference type="KEGG" id="gtt:GUITHDRAFT_153267"/>
<dbReference type="EMBL" id="JH993010">
    <property type="protein sequence ID" value="EKX43460.1"/>
    <property type="molecule type" value="Genomic_DNA"/>
</dbReference>
<proteinExistence type="predicted"/>
<name>L1J5V0_GUITC</name>
<evidence type="ECO:0000313" key="3">
    <source>
        <dbReference type="EnsemblProtists" id="EKX43459"/>
    </source>
</evidence>
<dbReference type="KEGG" id="gtt:GUITHDRAFT_153268"/>
<evidence type="ECO:0000313" key="4">
    <source>
        <dbReference type="Proteomes" id="UP000011087"/>
    </source>
</evidence>
<organism evidence="2">
    <name type="scientific">Guillardia theta (strain CCMP2712)</name>
    <name type="common">Cryptophyte</name>
    <dbReference type="NCBI Taxonomy" id="905079"/>
    <lineage>
        <taxon>Eukaryota</taxon>
        <taxon>Cryptophyceae</taxon>
        <taxon>Pyrenomonadales</taxon>
        <taxon>Geminigeraceae</taxon>
        <taxon>Guillardia</taxon>
    </lineage>
</organism>
<dbReference type="RefSeq" id="XP_005830439.1">
    <property type="nucleotide sequence ID" value="XM_005830382.1"/>
</dbReference>
<reference evidence="4" key="2">
    <citation type="submission" date="2012-11" db="EMBL/GenBank/DDBJ databases">
        <authorList>
            <person name="Kuo A."/>
            <person name="Curtis B.A."/>
            <person name="Tanifuji G."/>
            <person name="Burki F."/>
            <person name="Gruber A."/>
            <person name="Irimia M."/>
            <person name="Maruyama S."/>
            <person name="Arias M.C."/>
            <person name="Ball S.G."/>
            <person name="Gile G.H."/>
            <person name="Hirakawa Y."/>
            <person name="Hopkins J.F."/>
            <person name="Rensing S.A."/>
            <person name="Schmutz J."/>
            <person name="Symeonidi A."/>
            <person name="Elias M."/>
            <person name="Eveleigh R.J."/>
            <person name="Herman E.K."/>
            <person name="Klute M.J."/>
            <person name="Nakayama T."/>
            <person name="Obornik M."/>
            <person name="Reyes-Prieto A."/>
            <person name="Armbrust E.V."/>
            <person name="Aves S.J."/>
            <person name="Beiko R.G."/>
            <person name="Coutinho P."/>
            <person name="Dacks J.B."/>
            <person name="Durnford D.G."/>
            <person name="Fast N.M."/>
            <person name="Green B.R."/>
            <person name="Grisdale C."/>
            <person name="Hempe F."/>
            <person name="Henrissat B."/>
            <person name="Hoppner M.P."/>
            <person name="Ishida K.-I."/>
            <person name="Kim E."/>
            <person name="Koreny L."/>
            <person name="Kroth P.G."/>
            <person name="Liu Y."/>
            <person name="Malik S.-B."/>
            <person name="Maier U.G."/>
            <person name="McRose D."/>
            <person name="Mock T."/>
            <person name="Neilson J.A."/>
            <person name="Onodera N.T."/>
            <person name="Poole A.M."/>
            <person name="Pritham E.J."/>
            <person name="Richards T.A."/>
            <person name="Rocap G."/>
            <person name="Roy S.W."/>
            <person name="Sarai C."/>
            <person name="Schaack S."/>
            <person name="Shirato S."/>
            <person name="Slamovits C.H."/>
            <person name="Spencer D.F."/>
            <person name="Suzuki S."/>
            <person name="Worden A.Z."/>
            <person name="Zauner S."/>
            <person name="Barry K."/>
            <person name="Bell C."/>
            <person name="Bharti A.K."/>
            <person name="Crow J.A."/>
            <person name="Grimwood J."/>
            <person name="Kramer R."/>
            <person name="Lindquist E."/>
            <person name="Lucas S."/>
            <person name="Salamov A."/>
            <person name="McFadden G.I."/>
            <person name="Lane C.E."/>
            <person name="Keeling P.J."/>
            <person name="Gray M.W."/>
            <person name="Grigoriev I.V."/>
            <person name="Archibald J.M."/>
        </authorList>
    </citation>
    <scope>NUCLEOTIDE SEQUENCE</scope>
    <source>
        <strain evidence="4">CCMP2712</strain>
    </source>
</reference>
<dbReference type="AlphaFoldDB" id="L1J5V0"/>
<accession>L1J5V0</accession>
<evidence type="ECO:0000313" key="1">
    <source>
        <dbReference type="EMBL" id="EKX43459.1"/>
    </source>
</evidence>
<reference evidence="3" key="3">
    <citation type="submission" date="2015-06" db="UniProtKB">
        <authorList>
            <consortium name="EnsemblProtists"/>
        </authorList>
    </citation>
    <scope>IDENTIFICATION</scope>
</reference>
<protein>
    <submittedName>
        <fullName evidence="2 3">Uncharacterized protein</fullName>
    </submittedName>
</protein>